<evidence type="ECO:0000256" key="1">
    <source>
        <dbReference type="ARBA" id="ARBA00004196"/>
    </source>
</evidence>
<dbReference type="InterPro" id="IPR013766">
    <property type="entry name" value="Thioredoxin_domain"/>
</dbReference>
<dbReference type="PROSITE" id="PS51257">
    <property type="entry name" value="PROKAR_LIPOPROTEIN"/>
    <property type="match status" value="1"/>
</dbReference>
<dbReference type="Gene3D" id="3.40.30.10">
    <property type="entry name" value="Glutaredoxin"/>
    <property type="match status" value="1"/>
</dbReference>
<comment type="subcellular location">
    <subcellularLocation>
        <location evidence="1">Cell envelope</location>
    </subcellularLocation>
</comment>
<dbReference type="RefSeq" id="WP_290271201.1">
    <property type="nucleotide sequence ID" value="NZ_JAUFQP010000010.1"/>
</dbReference>
<feature type="domain" description="Thioredoxin" evidence="4">
    <location>
        <begin position="25"/>
        <end position="177"/>
    </location>
</feature>
<dbReference type="InterPro" id="IPR050553">
    <property type="entry name" value="Thioredoxin_ResA/DsbE_sf"/>
</dbReference>
<organism evidence="5 6">
    <name type="scientific">Algibacter miyuki</name>
    <dbReference type="NCBI Taxonomy" id="1306933"/>
    <lineage>
        <taxon>Bacteria</taxon>
        <taxon>Pseudomonadati</taxon>
        <taxon>Bacteroidota</taxon>
        <taxon>Flavobacteriia</taxon>
        <taxon>Flavobacteriales</taxon>
        <taxon>Flavobacteriaceae</taxon>
        <taxon>Algibacter</taxon>
    </lineage>
</organism>
<dbReference type="Proteomes" id="UP001589590">
    <property type="component" value="Unassembled WGS sequence"/>
</dbReference>
<dbReference type="InterPro" id="IPR017937">
    <property type="entry name" value="Thioredoxin_CS"/>
</dbReference>
<dbReference type="PANTHER" id="PTHR42852:SF17">
    <property type="entry name" value="THIOREDOXIN-LIKE PROTEIN HI_1115"/>
    <property type="match status" value="1"/>
</dbReference>
<dbReference type="PANTHER" id="PTHR42852">
    <property type="entry name" value="THIOL:DISULFIDE INTERCHANGE PROTEIN DSBE"/>
    <property type="match status" value="1"/>
</dbReference>
<dbReference type="CDD" id="cd02966">
    <property type="entry name" value="TlpA_like_family"/>
    <property type="match status" value="1"/>
</dbReference>
<evidence type="ECO:0000313" key="6">
    <source>
        <dbReference type="Proteomes" id="UP001589590"/>
    </source>
</evidence>
<evidence type="ECO:0000313" key="5">
    <source>
        <dbReference type="EMBL" id="MFB9104356.1"/>
    </source>
</evidence>
<dbReference type="SUPFAM" id="SSF52833">
    <property type="entry name" value="Thioredoxin-like"/>
    <property type="match status" value="1"/>
</dbReference>
<keyword evidence="6" id="KW-1185">Reference proteome</keyword>
<proteinExistence type="predicted"/>
<dbReference type="EMBL" id="JBHMFA010000004">
    <property type="protein sequence ID" value="MFB9104356.1"/>
    <property type="molecule type" value="Genomic_DNA"/>
</dbReference>
<accession>A0ABV5GXZ6</accession>
<dbReference type="InterPro" id="IPR036249">
    <property type="entry name" value="Thioredoxin-like_sf"/>
</dbReference>
<comment type="caution">
    <text evidence="5">The sequence shown here is derived from an EMBL/GenBank/DDBJ whole genome shotgun (WGS) entry which is preliminary data.</text>
</comment>
<dbReference type="PROSITE" id="PS00194">
    <property type="entry name" value="THIOREDOXIN_1"/>
    <property type="match status" value="1"/>
</dbReference>
<keyword evidence="3" id="KW-0676">Redox-active center</keyword>
<dbReference type="PROSITE" id="PS51352">
    <property type="entry name" value="THIOREDOXIN_2"/>
    <property type="match status" value="1"/>
</dbReference>
<evidence type="ECO:0000256" key="3">
    <source>
        <dbReference type="ARBA" id="ARBA00023284"/>
    </source>
</evidence>
<evidence type="ECO:0000259" key="4">
    <source>
        <dbReference type="PROSITE" id="PS51352"/>
    </source>
</evidence>
<protein>
    <submittedName>
        <fullName evidence="5">TlpA family protein disulfide reductase</fullName>
    </submittedName>
</protein>
<gene>
    <name evidence="5" type="ORF">ACFFU1_05580</name>
</gene>
<dbReference type="InterPro" id="IPR013740">
    <property type="entry name" value="Redoxin"/>
</dbReference>
<reference evidence="5 6" key="1">
    <citation type="submission" date="2024-09" db="EMBL/GenBank/DDBJ databases">
        <authorList>
            <person name="Sun Q."/>
            <person name="Mori K."/>
        </authorList>
    </citation>
    <scope>NUCLEOTIDE SEQUENCE [LARGE SCALE GENOMIC DNA]</scope>
    <source>
        <strain evidence="5 6">CECT 8300</strain>
    </source>
</reference>
<name>A0ABV5GXZ6_9FLAO</name>
<evidence type="ECO:0000256" key="2">
    <source>
        <dbReference type="ARBA" id="ARBA00022748"/>
    </source>
</evidence>
<sequence>MKHYLFLAVVFLMVACSNKKKNIEENVKDLAVSENLKEADVQLEVYDFDGFEKFLNIKDDKIHVINFWATWCAPCVKELPYFEKLKAEHEEVDFVLVSLDFPHLYDTKLKPFMRKHKLKSKVIALDDVDSNTWIPKVGETWSGSIPATIIYKNGKRKFYEQSFTYEELEHELKQFLNE</sequence>
<dbReference type="Pfam" id="PF08534">
    <property type="entry name" value="Redoxin"/>
    <property type="match status" value="1"/>
</dbReference>
<keyword evidence="2" id="KW-0201">Cytochrome c-type biogenesis</keyword>